<dbReference type="PROSITE" id="PS50404">
    <property type="entry name" value="GST_NTER"/>
    <property type="match status" value="1"/>
</dbReference>
<evidence type="ECO:0000259" key="1">
    <source>
        <dbReference type="PROSITE" id="PS50404"/>
    </source>
</evidence>
<dbReference type="SUPFAM" id="SSF47616">
    <property type="entry name" value="GST C-terminal domain-like"/>
    <property type="match status" value="1"/>
</dbReference>
<dbReference type="InterPro" id="IPR036249">
    <property type="entry name" value="Thioredoxin-like_sf"/>
</dbReference>
<dbReference type="KEGG" id="paby:Ga0080574_TMP5104"/>
<keyword evidence="3" id="KW-0614">Plasmid</keyword>
<dbReference type="PANTHER" id="PTHR44051:SF19">
    <property type="entry name" value="DISULFIDE-BOND OXIDOREDUCTASE YFCG"/>
    <property type="match status" value="1"/>
</dbReference>
<dbReference type="Gene3D" id="3.40.30.10">
    <property type="entry name" value="Glutaredoxin"/>
    <property type="match status" value="1"/>
</dbReference>
<dbReference type="SFLD" id="SFLDS00019">
    <property type="entry name" value="Glutathione_Transferase_(cytos"/>
    <property type="match status" value="1"/>
</dbReference>
<dbReference type="OrthoDB" id="9810080at2"/>
<dbReference type="SUPFAM" id="SSF52833">
    <property type="entry name" value="Thioredoxin-like"/>
    <property type="match status" value="1"/>
</dbReference>
<geneLocation type="plasmid" evidence="4">
    <name>ppaby7</name>
</geneLocation>
<evidence type="ECO:0000259" key="2">
    <source>
        <dbReference type="PROSITE" id="PS50405"/>
    </source>
</evidence>
<organism evidence="3 4">
    <name type="scientific">Salipiger abyssi</name>
    <dbReference type="NCBI Taxonomy" id="1250539"/>
    <lineage>
        <taxon>Bacteria</taxon>
        <taxon>Pseudomonadati</taxon>
        <taxon>Pseudomonadota</taxon>
        <taxon>Alphaproteobacteria</taxon>
        <taxon>Rhodobacterales</taxon>
        <taxon>Roseobacteraceae</taxon>
        <taxon>Salipiger</taxon>
    </lineage>
</organism>
<evidence type="ECO:0000313" key="3">
    <source>
        <dbReference type="EMBL" id="APZ55386.1"/>
    </source>
</evidence>
<accession>A0A1P8V199</accession>
<sequence length="195" mass="21446">MILYGRRNSSNSAKVFWALAEMGLEYDLRETGGRFGGTDTPAYRTLHPHGKVPCLELAGGAVWESHAILRFLGGTHPGPLWPEAPLLRAAADAWMDWGATALVPPLGRYRKAPEADKAAHLPAVIKAFQSLEENLAEHAFITGPELTLADMSLAPAVHRWFLIADARPTLPRLSAYHQRLRNLPGYRTHIEGPLS</sequence>
<keyword evidence="3" id="KW-0808">Transferase</keyword>
<dbReference type="PROSITE" id="PS50405">
    <property type="entry name" value="GST_CTER"/>
    <property type="match status" value="1"/>
</dbReference>
<name>A0A1P8V199_9RHOB</name>
<dbReference type="AlphaFoldDB" id="A0A1P8V199"/>
<evidence type="ECO:0000313" key="4">
    <source>
        <dbReference type="Proteomes" id="UP000187059"/>
    </source>
</evidence>
<reference evidence="3 4" key="1">
    <citation type="submission" date="2016-04" db="EMBL/GenBank/DDBJ databases">
        <title>Deep-sea bacteria in the southern Pacific.</title>
        <authorList>
            <person name="Tang K."/>
        </authorList>
    </citation>
    <scope>NUCLEOTIDE SEQUENCE [LARGE SCALE GENOMIC DNA]</scope>
    <source>
        <strain evidence="3 4">JLT2014</strain>
        <plasmid evidence="4">ppaby7</plasmid>
    </source>
</reference>
<dbReference type="Proteomes" id="UP000187059">
    <property type="component" value="Plasmid pPABY7"/>
</dbReference>
<feature type="domain" description="GST C-terminal" evidence="2">
    <location>
        <begin position="84"/>
        <end position="195"/>
    </location>
</feature>
<dbReference type="RefSeq" id="WP_076706329.1">
    <property type="nucleotide sequence ID" value="NZ_CP015097.1"/>
</dbReference>
<dbReference type="InterPro" id="IPR004045">
    <property type="entry name" value="Glutathione_S-Trfase_N"/>
</dbReference>
<dbReference type="InterPro" id="IPR010987">
    <property type="entry name" value="Glutathione-S-Trfase_C-like"/>
</dbReference>
<protein>
    <submittedName>
        <fullName evidence="3">Glutathione S-transferase</fullName>
        <ecNumber evidence="3">2.5.1.18</ecNumber>
    </submittedName>
</protein>
<dbReference type="EC" id="2.5.1.18" evidence="3"/>
<dbReference type="GO" id="GO:0004364">
    <property type="term" value="F:glutathione transferase activity"/>
    <property type="evidence" value="ECO:0007669"/>
    <property type="project" value="UniProtKB-EC"/>
</dbReference>
<dbReference type="EMBL" id="CP015097">
    <property type="protein sequence ID" value="APZ55386.1"/>
    <property type="molecule type" value="Genomic_DNA"/>
</dbReference>
<dbReference type="Pfam" id="PF13409">
    <property type="entry name" value="GST_N_2"/>
    <property type="match status" value="1"/>
</dbReference>
<dbReference type="InterPro" id="IPR036282">
    <property type="entry name" value="Glutathione-S-Trfase_C_sf"/>
</dbReference>
<proteinExistence type="predicted"/>
<gene>
    <name evidence="3" type="ORF">Ga0080574_TMP5104</name>
</gene>
<keyword evidence="4" id="KW-1185">Reference proteome</keyword>
<dbReference type="Gene3D" id="1.20.1050.10">
    <property type="match status" value="1"/>
</dbReference>
<dbReference type="InterPro" id="IPR040079">
    <property type="entry name" value="Glutathione_S-Trfase"/>
</dbReference>
<dbReference type="PANTHER" id="PTHR44051">
    <property type="entry name" value="GLUTATHIONE S-TRANSFERASE-RELATED"/>
    <property type="match status" value="1"/>
</dbReference>
<dbReference type="Pfam" id="PF13410">
    <property type="entry name" value="GST_C_2"/>
    <property type="match status" value="1"/>
</dbReference>
<dbReference type="SFLD" id="SFLDG00358">
    <property type="entry name" value="Main_(cytGST)"/>
    <property type="match status" value="1"/>
</dbReference>
<feature type="domain" description="GST N-terminal" evidence="1">
    <location>
        <begin position="1"/>
        <end position="80"/>
    </location>
</feature>